<proteinExistence type="inferred from homology"/>
<accession>M6UH19</accession>
<dbReference type="InterPro" id="IPR001525">
    <property type="entry name" value="C5_MeTfrase"/>
</dbReference>
<dbReference type="InterPro" id="IPR050390">
    <property type="entry name" value="C5-Methyltransferase"/>
</dbReference>
<comment type="similarity">
    <text evidence="7">Belongs to the class I-like SAM-binding methyltransferase superfamily. C5-methyltransferase family.</text>
</comment>
<dbReference type="PRINTS" id="PR00105">
    <property type="entry name" value="C5METTRFRASE"/>
</dbReference>
<evidence type="ECO:0000256" key="6">
    <source>
        <dbReference type="ARBA" id="ARBA00047422"/>
    </source>
</evidence>
<dbReference type="Gene3D" id="3.40.50.150">
    <property type="entry name" value="Vaccinia Virus protein VP39"/>
    <property type="match status" value="1"/>
</dbReference>
<dbReference type="AlphaFoldDB" id="M6UH19"/>
<evidence type="ECO:0000256" key="2">
    <source>
        <dbReference type="ARBA" id="ARBA00022603"/>
    </source>
</evidence>
<evidence type="ECO:0000313" key="8">
    <source>
        <dbReference type="EMBL" id="EMO43850.1"/>
    </source>
</evidence>
<dbReference type="GO" id="GO:0009307">
    <property type="term" value="P:DNA restriction-modification system"/>
    <property type="evidence" value="ECO:0007669"/>
    <property type="project" value="UniProtKB-KW"/>
</dbReference>
<dbReference type="EMBL" id="AHOQ02000048">
    <property type="protein sequence ID" value="EMO43850.1"/>
    <property type="molecule type" value="Genomic_DNA"/>
</dbReference>
<dbReference type="PROSITE" id="PS00094">
    <property type="entry name" value="C5_MTASE_1"/>
    <property type="match status" value="1"/>
</dbReference>
<evidence type="ECO:0000313" key="9">
    <source>
        <dbReference type="Proteomes" id="UP000012160"/>
    </source>
</evidence>
<evidence type="ECO:0000256" key="3">
    <source>
        <dbReference type="ARBA" id="ARBA00022679"/>
    </source>
</evidence>
<reference evidence="8 9" key="1">
    <citation type="submission" date="2013-01" db="EMBL/GenBank/DDBJ databases">
        <authorList>
            <person name="Harkins D.M."/>
            <person name="Durkin A.S."/>
            <person name="Brinkac L.M."/>
            <person name="Haft D.H."/>
            <person name="Selengut J.D."/>
            <person name="Sanka R."/>
            <person name="DePew J."/>
            <person name="Purushe J."/>
            <person name="Matthias M.A."/>
            <person name="Vinetz J.M."/>
            <person name="Sutton G.G."/>
            <person name="Nierman W.C."/>
            <person name="Fouts D.E."/>
        </authorList>
    </citation>
    <scope>NUCLEOTIDE SEQUENCE [LARGE SCALE GENOMIC DNA]</scope>
    <source>
        <strain evidence="8 9">ZUN179</strain>
    </source>
</reference>
<keyword evidence="5" id="KW-0680">Restriction system</keyword>
<dbReference type="Proteomes" id="UP000012160">
    <property type="component" value="Unassembled WGS sequence"/>
</dbReference>
<sequence length="274" mass="30383">MSASWIESKRKRGNRRLLFPRNAGNTGMEGERLNELALFAGAGGGILGGKLLGWRTVCGVEFNAYRARRLIQRQNEEHLPPFPVWDDVRSFDGRPWRGLVDVVSGGFPCQDISAAGNGAGIDGENSGLWREMFRIICEVRPRFAFVENSPLLTRRGLSRVLGDLASVGYDATWGVLGADDAGAPHIRKRIWIVAHSEKIDGERRLGIRESSESIQRKSEKSRAIAQRWMESVTRNAGGGNGMANRVDRTEAIGDGQVPRVVELAWKILSKEFQI</sequence>
<comment type="catalytic activity">
    <reaction evidence="6">
        <text>a 2'-deoxycytidine in DNA + S-adenosyl-L-methionine = a 5-methyl-2'-deoxycytidine in DNA + S-adenosyl-L-homocysteine + H(+)</text>
        <dbReference type="Rhea" id="RHEA:13681"/>
        <dbReference type="Rhea" id="RHEA-COMP:11369"/>
        <dbReference type="Rhea" id="RHEA-COMP:11370"/>
        <dbReference type="ChEBI" id="CHEBI:15378"/>
        <dbReference type="ChEBI" id="CHEBI:57856"/>
        <dbReference type="ChEBI" id="CHEBI:59789"/>
        <dbReference type="ChEBI" id="CHEBI:85452"/>
        <dbReference type="ChEBI" id="CHEBI:85454"/>
        <dbReference type="EC" id="2.1.1.37"/>
    </reaction>
</comment>
<dbReference type="Pfam" id="PF00145">
    <property type="entry name" value="DNA_methylase"/>
    <property type="match status" value="1"/>
</dbReference>
<gene>
    <name evidence="8" type="ORF">LEP1GSC187_0495</name>
</gene>
<keyword evidence="3 7" id="KW-0808">Transferase</keyword>
<dbReference type="InterPro" id="IPR029063">
    <property type="entry name" value="SAM-dependent_MTases_sf"/>
</dbReference>
<dbReference type="PROSITE" id="PS51679">
    <property type="entry name" value="SAM_MT_C5"/>
    <property type="match status" value="1"/>
</dbReference>
<evidence type="ECO:0000256" key="7">
    <source>
        <dbReference type="PROSITE-ProRule" id="PRU01016"/>
    </source>
</evidence>
<protein>
    <recommendedName>
        <fullName evidence="1">DNA (cytosine-5-)-methyltransferase</fullName>
        <ecNumber evidence="1">2.1.1.37</ecNumber>
    </recommendedName>
</protein>
<dbReference type="GO" id="GO:0003886">
    <property type="term" value="F:DNA (cytosine-5-)-methyltransferase activity"/>
    <property type="evidence" value="ECO:0007669"/>
    <property type="project" value="UniProtKB-EC"/>
</dbReference>
<organism evidence="8 9">
    <name type="scientific">Leptospira santarosai str. ZUN179</name>
    <dbReference type="NCBI Taxonomy" id="1049985"/>
    <lineage>
        <taxon>Bacteria</taxon>
        <taxon>Pseudomonadati</taxon>
        <taxon>Spirochaetota</taxon>
        <taxon>Spirochaetia</taxon>
        <taxon>Leptospirales</taxon>
        <taxon>Leptospiraceae</taxon>
        <taxon>Leptospira</taxon>
    </lineage>
</organism>
<dbReference type="PANTHER" id="PTHR10629">
    <property type="entry name" value="CYTOSINE-SPECIFIC METHYLTRANSFERASE"/>
    <property type="match status" value="1"/>
</dbReference>
<evidence type="ECO:0000256" key="5">
    <source>
        <dbReference type="ARBA" id="ARBA00022747"/>
    </source>
</evidence>
<keyword evidence="2 7" id="KW-0489">Methyltransferase</keyword>
<comment type="caution">
    <text evidence="8">The sequence shown here is derived from an EMBL/GenBank/DDBJ whole genome shotgun (WGS) entry which is preliminary data.</text>
</comment>
<evidence type="ECO:0000256" key="1">
    <source>
        <dbReference type="ARBA" id="ARBA00011975"/>
    </source>
</evidence>
<dbReference type="PANTHER" id="PTHR10629:SF52">
    <property type="entry name" value="DNA (CYTOSINE-5)-METHYLTRANSFERASE 1"/>
    <property type="match status" value="1"/>
</dbReference>
<evidence type="ECO:0000256" key="4">
    <source>
        <dbReference type="ARBA" id="ARBA00022691"/>
    </source>
</evidence>
<dbReference type="GO" id="GO:0003677">
    <property type="term" value="F:DNA binding"/>
    <property type="evidence" value="ECO:0007669"/>
    <property type="project" value="TreeGrafter"/>
</dbReference>
<name>M6UH19_9LEPT</name>
<dbReference type="SUPFAM" id="SSF53335">
    <property type="entry name" value="S-adenosyl-L-methionine-dependent methyltransferases"/>
    <property type="match status" value="1"/>
</dbReference>
<dbReference type="GO" id="GO:0044027">
    <property type="term" value="P:negative regulation of gene expression via chromosomal CpG island methylation"/>
    <property type="evidence" value="ECO:0007669"/>
    <property type="project" value="TreeGrafter"/>
</dbReference>
<dbReference type="EC" id="2.1.1.37" evidence="1"/>
<keyword evidence="4 7" id="KW-0949">S-adenosyl-L-methionine</keyword>
<dbReference type="InterPro" id="IPR018117">
    <property type="entry name" value="C5_DNA_meth_AS"/>
</dbReference>
<feature type="active site" evidence="7">
    <location>
        <position position="109"/>
    </location>
</feature>
<dbReference type="GO" id="GO:0032259">
    <property type="term" value="P:methylation"/>
    <property type="evidence" value="ECO:0007669"/>
    <property type="project" value="UniProtKB-KW"/>
</dbReference>